<proteinExistence type="predicted"/>
<sequence>MKGKIAIKWFDILDSTNNEAARHLETYDNMSVIAARSQTSGKGQRGNSWYSEYGKNLMFSMVFKFPSLPAGEQFFVSRAVALGVTDYVQGHGIQAKIKWPNDIYVGDRKICGILIENSIRGGILHSSIAGVGFNLNQREWGDKAPNPTSLALELNPGHDFAPDTELENIVSRIASRITGMDVSGKMKEEYENKMYRINETHRYKETSSGTIFDGTITGTTEKGTLLVKTSEGTVKEFAFKEIGYIIYPQNYPK</sequence>
<keyword evidence="1 3" id="KW-0436">Ligase</keyword>
<reference evidence="3" key="1">
    <citation type="submission" date="2020-10" db="EMBL/GenBank/DDBJ databases">
        <authorList>
            <person name="Gilroy R."/>
        </authorList>
    </citation>
    <scope>NUCLEOTIDE SEQUENCE</scope>
    <source>
        <strain evidence="3">10037</strain>
    </source>
</reference>
<dbReference type="Pfam" id="PF03099">
    <property type="entry name" value="BPL_LplA_LipB"/>
    <property type="match status" value="1"/>
</dbReference>
<dbReference type="Proteomes" id="UP000823597">
    <property type="component" value="Unassembled WGS sequence"/>
</dbReference>
<protein>
    <submittedName>
        <fullName evidence="3">Biotin--[acetyl-CoA-carboxylase] ligase</fullName>
        <ecNumber evidence="3">6.3.4.15</ecNumber>
    </submittedName>
</protein>
<evidence type="ECO:0000313" key="3">
    <source>
        <dbReference type="EMBL" id="MBO8464381.1"/>
    </source>
</evidence>
<dbReference type="GO" id="GO:0004077">
    <property type="term" value="F:biotin--[biotin carboxyl-carrier protein] ligase activity"/>
    <property type="evidence" value="ECO:0007669"/>
    <property type="project" value="UniProtKB-EC"/>
</dbReference>
<dbReference type="InterPro" id="IPR004143">
    <property type="entry name" value="BPL_LPL_catalytic"/>
</dbReference>
<dbReference type="NCBIfam" id="TIGR00121">
    <property type="entry name" value="birA_ligase"/>
    <property type="match status" value="1"/>
</dbReference>
<feature type="domain" description="BPL/LPL catalytic" evidence="2">
    <location>
        <begin position="1"/>
        <end position="181"/>
    </location>
</feature>
<dbReference type="Gene3D" id="3.30.930.10">
    <property type="entry name" value="Bira Bifunctional Protein, Domain 2"/>
    <property type="match status" value="1"/>
</dbReference>
<dbReference type="PANTHER" id="PTHR12835:SF5">
    <property type="entry name" value="BIOTIN--PROTEIN LIGASE"/>
    <property type="match status" value="1"/>
</dbReference>
<dbReference type="InterPro" id="IPR004408">
    <property type="entry name" value="Biotin_CoA_COase_ligase"/>
</dbReference>
<evidence type="ECO:0000256" key="1">
    <source>
        <dbReference type="ARBA" id="ARBA00022598"/>
    </source>
</evidence>
<dbReference type="GO" id="GO:0005737">
    <property type="term" value="C:cytoplasm"/>
    <property type="evidence" value="ECO:0007669"/>
    <property type="project" value="TreeGrafter"/>
</dbReference>
<dbReference type="EC" id="6.3.4.15" evidence="3"/>
<name>A0A9D9I3H7_9BACT</name>
<gene>
    <name evidence="3" type="ORF">IAB93_00100</name>
</gene>
<evidence type="ECO:0000313" key="4">
    <source>
        <dbReference type="Proteomes" id="UP000823597"/>
    </source>
</evidence>
<dbReference type="CDD" id="cd16442">
    <property type="entry name" value="BPL"/>
    <property type="match status" value="1"/>
</dbReference>
<dbReference type="AlphaFoldDB" id="A0A9D9I3H7"/>
<dbReference type="EMBL" id="JADIME010000001">
    <property type="protein sequence ID" value="MBO8464381.1"/>
    <property type="molecule type" value="Genomic_DNA"/>
</dbReference>
<accession>A0A9D9I3H7</accession>
<dbReference type="SUPFAM" id="SSF55681">
    <property type="entry name" value="Class II aaRS and biotin synthetases"/>
    <property type="match status" value="1"/>
</dbReference>
<dbReference type="PANTHER" id="PTHR12835">
    <property type="entry name" value="BIOTIN PROTEIN LIGASE"/>
    <property type="match status" value="1"/>
</dbReference>
<evidence type="ECO:0000259" key="2">
    <source>
        <dbReference type="PROSITE" id="PS51733"/>
    </source>
</evidence>
<dbReference type="PROSITE" id="PS51733">
    <property type="entry name" value="BPL_LPL_CATALYTIC"/>
    <property type="match status" value="1"/>
</dbReference>
<reference evidence="3" key="2">
    <citation type="journal article" date="2021" name="PeerJ">
        <title>Extensive microbial diversity within the chicken gut microbiome revealed by metagenomics and culture.</title>
        <authorList>
            <person name="Gilroy R."/>
            <person name="Ravi A."/>
            <person name="Getino M."/>
            <person name="Pursley I."/>
            <person name="Horton D.L."/>
            <person name="Alikhan N.F."/>
            <person name="Baker D."/>
            <person name="Gharbi K."/>
            <person name="Hall N."/>
            <person name="Watson M."/>
            <person name="Adriaenssens E.M."/>
            <person name="Foster-Nyarko E."/>
            <person name="Jarju S."/>
            <person name="Secka A."/>
            <person name="Antonio M."/>
            <person name="Oren A."/>
            <person name="Chaudhuri R.R."/>
            <person name="La Ragione R."/>
            <person name="Hildebrand F."/>
            <person name="Pallen M.J."/>
        </authorList>
    </citation>
    <scope>NUCLEOTIDE SEQUENCE</scope>
    <source>
        <strain evidence="3">10037</strain>
    </source>
</reference>
<dbReference type="InterPro" id="IPR045864">
    <property type="entry name" value="aa-tRNA-synth_II/BPL/LPL"/>
</dbReference>
<comment type="caution">
    <text evidence="3">The sequence shown here is derived from an EMBL/GenBank/DDBJ whole genome shotgun (WGS) entry which is preliminary data.</text>
</comment>
<organism evidence="3 4">
    <name type="scientific">Candidatus Merdivivens pullistercoris</name>
    <dbReference type="NCBI Taxonomy" id="2840873"/>
    <lineage>
        <taxon>Bacteria</taxon>
        <taxon>Pseudomonadati</taxon>
        <taxon>Bacteroidota</taxon>
        <taxon>Bacteroidia</taxon>
        <taxon>Bacteroidales</taxon>
        <taxon>Muribaculaceae</taxon>
        <taxon>Muribaculaceae incertae sedis</taxon>
        <taxon>Candidatus Merdivivens</taxon>
    </lineage>
</organism>